<evidence type="ECO:0008006" key="3">
    <source>
        <dbReference type="Google" id="ProtNLM"/>
    </source>
</evidence>
<proteinExistence type="predicted"/>
<accession>A0A1W6YYW4</accession>
<dbReference type="EMBL" id="CP021109">
    <property type="protein sequence ID" value="ARP86292.1"/>
    <property type="molecule type" value="Genomic_DNA"/>
</dbReference>
<dbReference type="AlphaFoldDB" id="A0A1W6YYW4"/>
<keyword evidence="2" id="KW-1185">Reference proteome</keyword>
<name>A0A1W6YYW4_9BORD</name>
<protein>
    <recommendedName>
        <fullName evidence="3">Norphogenetic protein</fullName>
    </recommendedName>
</protein>
<dbReference type="Proteomes" id="UP000194139">
    <property type="component" value="Chromosome"/>
</dbReference>
<sequence>MASGPSLTADDCEAVRAWRTGSKDRGVIVINTTFRLAPWADVLYAMDRAWWKEYGEEAISSFRGELWAPLTGLRGVRKASFDYGKNSGLGAISLAVHWGAQRIILIGYDCQKTEGKAHWHADHPNGLGNAGAVDKWPAQFEALANRLMIEVVNASRSTALKCFPRRALNEALLQ</sequence>
<gene>
    <name evidence="1" type="ORF">CAL13_08840</name>
</gene>
<reference evidence="1 2" key="1">
    <citation type="submission" date="2017-05" db="EMBL/GenBank/DDBJ databases">
        <title>Complete and WGS of Bordetella genogroups.</title>
        <authorList>
            <person name="Spilker T."/>
            <person name="LiPuma J."/>
        </authorList>
    </citation>
    <scope>NUCLEOTIDE SEQUENCE [LARGE SCALE GENOMIC DNA]</scope>
    <source>
        <strain evidence="1 2">AU17164</strain>
    </source>
</reference>
<evidence type="ECO:0000313" key="2">
    <source>
        <dbReference type="Proteomes" id="UP000194139"/>
    </source>
</evidence>
<evidence type="ECO:0000313" key="1">
    <source>
        <dbReference type="EMBL" id="ARP86292.1"/>
    </source>
</evidence>
<organism evidence="1 2">
    <name type="scientific">Bordetella genomosp. 9</name>
    <dbReference type="NCBI Taxonomy" id="1416803"/>
    <lineage>
        <taxon>Bacteria</taxon>
        <taxon>Pseudomonadati</taxon>
        <taxon>Pseudomonadota</taxon>
        <taxon>Betaproteobacteria</taxon>
        <taxon>Burkholderiales</taxon>
        <taxon>Alcaligenaceae</taxon>
        <taxon>Bordetella</taxon>
    </lineage>
</organism>